<name>A0A1R3JSR7_9ROSI</name>
<organism evidence="6 7">
    <name type="scientific">Corchorus olitorius</name>
    <dbReference type="NCBI Taxonomy" id="93759"/>
    <lineage>
        <taxon>Eukaryota</taxon>
        <taxon>Viridiplantae</taxon>
        <taxon>Streptophyta</taxon>
        <taxon>Embryophyta</taxon>
        <taxon>Tracheophyta</taxon>
        <taxon>Spermatophyta</taxon>
        <taxon>Magnoliopsida</taxon>
        <taxon>eudicotyledons</taxon>
        <taxon>Gunneridae</taxon>
        <taxon>Pentapetalae</taxon>
        <taxon>rosids</taxon>
        <taxon>malvids</taxon>
        <taxon>Malvales</taxon>
        <taxon>Malvaceae</taxon>
        <taxon>Grewioideae</taxon>
        <taxon>Apeibeae</taxon>
        <taxon>Corchorus</taxon>
    </lineage>
</organism>
<evidence type="ECO:0000313" key="6">
    <source>
        <dbReference type="EMBL" id="OMO97830.1"/>
    </source>
</evidence>
<dbReference type="GO" id="GO:0005524">
    <property type="term" value="F:ATP binding"/>
    <property type="evidence" value="ECO:0007669"/>
    <property type="project" value="UniProtKB-KW"/>
</dbReference>
<dbReference type="AlphaFoldDB" id="A0A1R3JSR7"/>
<dbReference type="GO" id="GO:0006952">
    <property type="term" value="P:defense response"/>
    <property type="evidence" value="ECO:0007669"/>
    <property type="project" value="UniProtKB-KW"/>
</dbReference>
<dbReference type="STRING" id="93759.A0A1R3JSR7"/>
<keyword evidence="3" id="KW-0611">Plant defense</keyword>
<proteinExistence type="predicted"/>
<evidence type="ECO:0000256" key="4">
    <source>
        <dbReference type="ARBA" id="ARBA00022840"/>
    </source>
</evidence>
<dbReference type="InterPro" id="IPR041118">
    <property type="entry name" value="Rx_N"/>
</dbReference>
<dbReference type="PANTHER" id="PTHR36766">
    <property type="entry name" value="PLANT BROAD-SPECTRUM MILDEW RESISTANCE PROTEIN RPW8"/>
    <property type="match status" value="1"/>
</dbReference>
<sequence>MPLNRAFETASVTLLLNKLVTQDVLDYLMKWNIDKSLLQKLKLEFLHINAVLNHAEEKQFSDPDVKDWLEEVKGLTYDAEDIVDEIATNILESRHSTNKVRNFVYDSVNASESVKEGIDFKMKDIAAAINPFKQRLESRMNGIVGRLETVVKQKDILNLKEDFGVKLSQIIGRTPTTPMFDESCVFGRESDKKEIMKLLESRPGTGDKDNLEYEELPCLRSLITTGCSKLNQLPIAIPSLQALEIDNCSELLSFPRLINPQRLELSDSNAELLWSMVGFISLTSLHIRRIELLKSLPEGIIKQLGNLVDLKIVACADLEGLSDEQLGLEHLASLQHLTISHCHKLVSFPDEEIKLPPNLKLLDLSHCAILKTLPYELPKVKYLQELTIDWCPKLESFPEQGLPSMLQRLVIRNCAALKTLPNTLLQNNTALEYLEIYKCSSLASLLEQCDLPTTLKHVKIYHCRNLASLPSGIMSRDKLNLEHLEIDSCLSLISFPAGELPTTLKSLEITDCSKLQSLPASLVNLVNLEHLNTSGCTTLECFPKGGLPTNLRSLKISECEKLKSLPERIDRHKFLRELEIAYCLSLECLPRQGLPKSLLFLTITDCEKLSRIQEWKLHKLTSLETLKIGGIPGLVSFPDEYPLPYSITNFSVTDMPDLESLSEGLKSLKSLESLLIKGCRKLHSLADKGILPSTLASLVIRQCPLLIPRCDQEKGDLWSKLESIPSIELTA</sequence>
<accession>A0A1R3JSR7</accession>
<protein>
    <submittedName>
        <fullName evidence="6">Disease resistance protein</fullName>
    </submittedName>
</protein>
<dbReference type="PANTHER" id="PTHR36766:SF45">
    <property type="entry name" value="NB-ARC DOMAIN-CONTAINING PROTEIN"/>
    <property type="match status" value="1"/>
</dbReference>
<dbReference type="OrthoDB" id="25838at2759"/>
<gene>
    <name evidence="6" type="ORF">COLO4_14340</name>
</gene>
<reference evidence="7" key="1">
    <citation type="submission" date="2013-09" db="EMBL/GenBank/DDBJ databases">
        <title>Corchorus olitorius genome sequencing.</title>
        <authorList>
            <person name="Alam M."/>
            <person name="Haque M.S."/>
            <person name="Islam M.S."/>
            <person name="Emdad E.M."/>
            <person name="Islam M.M."/>
            <person name="Ahmed B."/>
            <person name="Halim A."/>
            <person name="Hossen Q.M.M."/>
            <person name="Hossain M.Z."/>
            <person name="Ahmed R."/>
            <person name="Khan M.M."/>
            <person name="Islam R."/>
            <person name="Rashid M.M."/>
            <person name="Khan S.A."/>
            <person name="Rahman M.S."/>
            <person name="Alam M."/>
            <person name="Yahiya A.S."/>
            <person name="Khan M.S."/>
            <person name="Azam M.S."/>
            <person name="Haque T."/>
            <person name="Lashkar M.Z.H."/>
            <person name="Akhand A.I."/>
            <person name="Morshed G."/>
            <person name="Roy S."/>
            <person name="Uddin K.S."/>
            <person name="Rabeya T."/>
            <person name="Hossain A.S."/>
            <person name="Chowdhury A."/>
            <person name="Snigdha A.R."/>
            <person name="Mortoza M.S."/>
            <person name="Matin S.A."/>
            <person name="Hoque S.M.E."/>
            <person name="Islam M.K."/>
            <person name="Roy D.K."/>
            <person name="Haider R."/>
            <person name="Moosa M.M."/>
            <person name="Elias S.M."/>
            <person name="Hasan A.M."/>
            <person name="Jahan S."/>
            <person name="Shafiuddin M."/>
            <person name="Mahmood N."/>
            <person name="Shommy N.S."/>
        </authorList>
    </citation>
    <scope>NUCLEOTIDE SEQUENCE [LARGE SCALE GENOMIC DNA]</scope>
    <source>
        <strain evidence="7">cv. O-4</strain>
    </source>
</reference>
<dbReference type="Gene3D" id="1.20.5.4130">
    <property type="match status" value="1"/>
</dbReference>
<evidence type="ECO:0000259" key="5">
    <source>
        <dbReference type="Pfam" id="PF18052"/>
    </source>
</evidence>
<dbReference type="Pfam" id="PF18052">
    <property type="entry name" value="Rx_N"/>
    <property type="match status" value="1"/>
</dbReference>
<evidence type="ECO:0000313" key="7">
    <source>
        <dbReference type="Proteomes" id="UP000187203"/>
    </source>
</evidence>
<evidence type="ECO:0000256" key="3">
    <source>
        <dbReference type="ARBA" id="ARBA00022821"/>
    </source>
</evidence>
<dbReference type="Gene3D" id="3.80.10.10">
    <property type="entry name" value="Ribonuclease Inhibitor"/>
    <property type="match status" value="4"/>
</dbReference>
<feature type="domain" description="Disease resistance N-terminal" evidence="5">
    <location>
        <begin position="34"/>
        <end position="101"/>
    </location>
</feature>
<keyword evidence="4" id="KW-0067">ATP-binding</keyword>
<dbReference type="SUPFAM" id="SSF52058">
    <property type="entry name" value="L domain-like"/>
    <property type="match status" value="1"/>
</dbReference>
<keyword evidence="2" id="KW-0547">Nucleotide-binding</keyword>
<keyword evidence="1" id="KW-0677">Repeat</keyword>
<comment type="caution">
    <text evidence="6">The sequence shown here is derived from an EMBL/GenBank/DDBJ whole genome shotgun (WGS) entry which is preliminary data.</text>
</comment>
<keyword evidence="7" id="KW-1185">Reference proteome</keyword>
<dbReference type="EMBL" id="AWUE01015411">
    <property type="protein sequence ID" value="OMO97830.1"/>
    <property type="molecule type" value="Genomic_DNA"/>
</dbReference>
<dbReference type="Proteomes" id="UP000187203">
    <property type="component" value="Unassembled WGS sequence"/>
</dbReference>
<evidence type="ECO:0000256" key="2">
    <source>
        <dbReference type="ARBA" id="ARBA00022741"/>
    </source>
</evidence>
<evidence type="ECO:0000256" key="1">
    <source>
        <dbReference type="ARBA" id="ARBA00022737"/>
    </source>
</evidence>
<dbReference type="InterPro" id="IPR032675">
    <property type="entry name" value="LRR_dom_sf"/>
</dbReference>